<feature type="signal peptide" evidence="14">
    <location>
        <begin position="1"/>
        <end position="20"/>
    </location>
</feature>
<comment type="cofactor">
    <cofactor evidence="1">
        <name>chloride</name>
        <dbReference type="ChEBI" id="CHEBI:17996"/>
    </cofactor>
</comment>
<dbReference type="EMBL" id="KE123739">
    <property type="protein sequence ID" value="EWC90491.1"/>
    <property type="molecule type" value="Genomic_DNA"/>
</dbReference>
<dbReference type="Gene3D" id="3.90.70.10">
    <property type="entry name" value="Cysteine proteinases"/>
    <property type="match status" value="2"/>
</dbReference>
<dbReference type="Gene3D" id="2.40.128.80">
    <property type="entry name" value="Cathepsin C, exclusion domain"/>
    <property type="match status" value="1"/>
</dbReference>
<dbReference type="Pfam" id="PF08773">
    <property type="entry name" value="CathepsinC_exc"/>
    <property type="match status" value="1"/>
</dbReference>
<dbReference type="GO" id="GO:0006508">
    <property type="term" value="P:proteolysis"/>
    <property type="evidence" value="ECO:0007669"/>
    <property type="project" value="InterPro"/>
</dbReference>
<feature type="domain" description="Peptidase C1A papain C-terminal" evidence="15">
    <location>
        <begin position="420"/>
        <end position="809"/>
    </location>
</feature>
<comment type="function">
    <text evidence="13">Thiol protease. Has dipeptidylpeptidase activity. Active against a broad range of dipeptide substrates composed of both polar and hydrophobic amino acids. Proline cannot occupy the P1 position and arginine cannot occupy the P2 position of the substrate. Can act as both an exopeptidase and endopeptidase. Activates serine proteases such as elastase, cathepsin G and granzymes A and B.</text>
</comment>
<proteinExistence type="inferred from homology"/>
<dbReference type="AlphaFoldDB" id="W7K0W0"/>
<dbReference type="FunFam" id="3.90.70.10:FF:000237">
    <property type="entry name" value="Dipeptidyl aminopeptidase 3"/>
    <property type="match status" value="1"/>
</dbReference>
<comment type="similarity">
    <text evidence="3">Belongs to the peptidase C1 family.</text>
</comment>
<keyword evidence="14" id="KW-0732">Signal</keyword>
<reference evidence="16 17" key="1">
    <citation type="submission" date="2013-02" db="EMBL/GenBank/DDBJ databases">
        <title>The Genome Sequence of Plasmodium falciparum NF54.</title>
        <authorList>
            <consortium name="The Broad Institute Genome Sequencing Platform"/>
            <consortium name="The Broad Institute Genome Sequencing Center for Infectious Disease"/>
            <person name="Neafsey D."/>
            <person name="Cheeseman I."/>
            <person name="Volkman S."/>
            <person name="Adams J."/>
            <person name="Walker B."/>
            <person name="Young S.K."/>
            <person name="Zeng Q."/>
            <person name="Gargeya S."/>
            <person name="Fitzgerald M."/>
            <person name="Haas B."/>
            <person name="Abouelleil A."/>
            <person name="Alvarado L."/>
            <person name="Arachchi H.M."/>
            <person name="Berlin A.M."/>
            <person name="Chapman S.B."/>
            <person name="Dewar J."/>
            <person name="Goldberg J."/>
            <person name="Griggs A."/>
            <person name="Gujja S."/>
            <person name="Hansen M."/>
            <person name="Howarth C."/>
            <person name="Imamovic A."/>
            <person name="Larimer J."/>
            <person name="McCowan C."/>
            <person name="Murphy C."/>
            <person name="Neiman D."/>
            <person name="Pearson M."/>
            <person name="Priest M."/>
            <person name="Roberts A."/>
            <person name="Saif S."/>
            <person name="Shea T."/>
            <person name="Sisk P."/>
            <person name="Sykes S."/>
            <person name="Wortman J."/>
            <person name="Nusbaum C."/>
            <person name="Birren B."/>
        </authorList>
    </citation>
    <scope>NUCLEOTIDE SEQUENCE [LARGE SCALE GENOMIC DNA]</scope>
    <source>
        <strain evidence="16 17">NF54</strain>
    </source>
</reference>
<name>W7K0W0_PLAFO</name>
<dbReference type="Pfam" id="PF00112">
    <property type="entry name" value="Peptidase_C1"/>
    <property type="match status" value="2"/>
</dbReference>
<accession>W7K0W0</accession>
<evidence type="ECO:0000256" key="7">
    <source>
        <dbReference type="ARBA" id="ARBA00023145"/>
    </source>
</evidence>
<evidence type="ECO:0000259" key="15">
    <source>
        <dbReference type="SMART" id="SM00645"/>
    </source>
</evidence>
<evidence type="ECO:0000256" key="11">
    <source>
        <dbReference type="ARBA" id="ARBA00030778"/>
    </source>
</evidence>
<evidence type="ECO:0000256" key="4">
    <source>
        <dbReference type="ARBA" id="ARBA00011610"/>
    </source>
</evidence>
<evidence type="ECO:0000256" key="12">
    <source>
        <dbReference type="ARBA" id="ARBA00032961"/>
    </source>
</evidence>
<comment type="subcellular location">
    <subcellularLocation>
        <location evidence="2">Membrane</location>
    </subcellularLocation>
</comment>
<dbReference type="SMART" id="SM00645">
    <property type="entry name" value="Pept_C1"/>
    <property type="match status" value="1"/>
</dbReference>
<dbReference type="SUPFAM" id="SSF54001">
    <property type="entry name" value="Cysteine proteinases"/>
    <property type="match status" value="1"/>
</dbReference>
<dbReference type="Proteomes" id="UP000030673">
    <property type="component" value="Unassembled WGS sequence"/>
</dbReference>
<evidence type="ECO:0000256" key="9">
    <source>
        <dbReference type="ARBA" id="ARBA00029762"/>
    </source>
</evidence>
<dbReference type="InterPro" id="IPR038765">
    <property type="entry name" value="Papain-like_cys_pep_sf"/>
</dbReference>
<keyword evidence="7" id="KW-0865">Zymogen</keyword>
<evidence type="ECO:0000256" key="13">
    <source>
        <dbReference type="ARBA" id="ARBA00045556"/>
    </source>
</evidence>
<dbReference type="InterPro" id="IPR025660">
    <property type="entry name" value="Pept_his_AS"/>
</dbReference>
<comment type="subunit">
    <text evidence="4">Tetramer of heterotrimers consisting of exclusion domain, heavy- and light chains.</text>
</comment>
<keyword evidence="17" id="KW-1185">Reference proteome</keyword>
<dbReference type="InterPro" id="IPR000668">
    <property type="entry name" value="Peptidase_C1A_C"/>
</dbReference>
<dbReference type="SUPFAM" id="SSF75001">
    <property type="entry name" value="Dipeptidyl peptidase I (cathepsin C), exclusion domain"/>
    <property type="match status" value="1"/>
</dbReference>
<protein>
    <recommendedName>
        <fullName evidence="5">Dipeptidyl peptidase 1</fullName>
    </recommendedName>
    <alternativeName>
        <fullName evidence="10">Cathepsin C</fullName>
    </alternativeName>
    <alternativeName>
        <fullName evidence="9">Cathepsin J</fullName>
    </alternativeName>
    <alternativeName>
        <fullName evidence="12">Dipeptidyl peptidase I</fullName>
    </alternativeName>
    <alternativeName>
        <fullName evidence="11">Dipeptidyl transferase</fullName>
    </alternativeName>
</protein>
<dbReference type="PROSITE" id="PS00139">
    <property type="entry name" value="THIOL_PROTEASE_CYS"/>
    <property type="match status" value="1"/>
</dbReference>
<dbReference type="InterPro" id="IPR000169">
    <property type="entry name" value="Pept_cys_AS"/>
</dbReference>
<evidence type="ECO:0000256" key="5">
    <source>
        <dbReference type="ARBA" id="ARBA00014709"/>
    </source>
</evidence>
<dbReference type="GO" id="GO:0008234">
    <property type="term" value="F:cysteine-type peptidase activity"/>
    <property type="evidence" value="ECO:0007669"/>
    <property type="project" value="InterPro"/>
</dbReference>
<keyword evidence="8" id="KW-0325">Glycoprotein</keyword>
<dbReference type="PANTHER" id="PTHR12411">
    <property type="entry name" value="CYSTEINE PROTEASE FAMILY C1-RELATED"/>
    <property type="match status" value="1"/>
</dbReference>
<feature type="chain" id="PRO_5004894987" description="Dipeptidyl peptidase 1" evidence="14">
    <location>
        <begin position="21"/>
        <end position="819"/>
    </location>
</feature>
<sequence length="819" mass="97090">MILIFQLFLINILFLNFIKCDIPVHCLSRHVEGKWEIHLGLLKKKKNSKQKNVEGVILNDKVTGGNVWNISGDIKKNETTAYDNNYDNNYDYQCGYKRPDNADYHDDLNPENEDTKERFEEKEKRYIVFNEDRSLNILNEEGDINSRYSGYWKIIYDEGLYIEVYKEDDSKEVYFSFFKFKQKGDVSYSYCNNLIMGVMNKYSLDNNIWDMRYEENIEENIRSDDKNNNIHMIKDEKKSVLNIDEKNREISNNISHIYMIRKNVTFFGLRNNKIKKPKRKKMKDKIIISKGNNNINEIQNDDNYNKIIKEKNFFQLIDYYNDNYISSGRFNIDKFCWYGKKVQEHSEQPTNKIPVQNISPLSVNADEYNKLYDEKKKIINNLQKSQDDQLSHSSLLLMNRNNKYEKRNSLFYKYIDKNIDLKNFDWNNKEDIKMRLGHYIKILDDAIDQKDCGSCYANSASFIINSRVRIKYNYIKNIDSLFFSNEQLILCDIFNQGCNGGYIYLSLKYAYENYLYTQKCFEKYKKKINYNTDDLEIKSSLMSQDDNSLLCDQFDVFKIKNEKKKNNEINIKEQITMNINNDSNKNQEYTNNDHDHLLILSYQIQTDPNKKDDNKKNINIYGLNEDYILIDEQKYNNNHNNNDDDEEYDIFKSNSCDVKINVSKFEYLDIQDEELLKKYIYYNGPVAAAIEPSSEFIGYKKGIILGNFIKMYDGTKNNAYIWNKVDHAVVIVGWGEDTLPNFVKKNKLSKETMEHILTTWKENNKDNGDSNNNGDILNSWGTNWGNSGYFYILRNNNSFNIKSYILACDVNLFVKQKET</sequence>
<evidence type="ECO:0000256" key="3">
    <source>
        <dbReference type="ARBA" id="ARBA00008455"/>
    </source>
</evidence>
<dbReference type="InterPro" id="IPR013128">
    <property type="entry name" value="Peptidase_C1A"/>
</dbReference>
<dbReference type="InterPro" id="IPR036496">
    <property type="entry name" value="CathepsinC_exc_dom_sf"/>
</dbReference>
<dbReference type="PROSITE" id="PS00639">
    <property type="entry name" value="THIOL_PROTEASE_HIS"/>
    <property type="match status" value="1"/>
</dbReference>
<gene>
    <name evidence="16" type="ORF">PFNF54_00655</name>
</gene>
<evidence type="ECO:0000256" key="6">
    <source>
        <dbReference type="ARBA" id="ARBA00023136"/>
    </source>
</evidence>
<dbReference type="GO" id="GO:0016020">
    <property type="term" value="C:membrane"/>
    <property type="evidence" value="ECO:0007669"/>
    <property type="project" value="UniProtKB-SubCell"/>
</dbReference>
<evidence type="ECO:0000256" key="10">
    <source>
        <dbReference type="ARBA" id="ARBA00029779"/>
    </source>
</evidence>
<organism evidence="16 17">
    <name type="scientific">Plasmodium falciparum (isolate NF54)</name>
    <dbReference type="NCBI Taxonomy" id="5843"/>
    <lineage>
        <taxon>Eukaryota</taxon>
        <taxon>Sar</taxon>
        <taxon>Alveolata</taxon>
        <taxon>Apicomplexa</taxon>
        <taxon>Aconoidasida</taxon>
        <taxon>Haemosporida</taxon>
        <taxon>Plasmodiidae</taxon>
        <taxon>Plasmodium</taxon>
        <taxon>Plasmodium (Laverania)</taxon>
    </lineage>
</organism>
<keyword evidence="6" id="KW-0472">Membrane</keyword>
<evidence type="ECO:0000313" key="16">
    <source>
        <dbReference type="EMBL" id="EWC90491.1"/>
    </source>
</evidence>
<dbReference type="OMA" id="DFFNQGC"/>
<evidence type="ECO:0000256" key="2">
    <source>
        <dbReference type="ARBA" id="ARBA00004370"/>
    </source>
</evidence>
<dbReference type="InterPro" id="IPR014882">
    <property type="entry name" value="CathepsinC_exc"/>
</dbReference>
<evidence type="ECO:0000313" key="17">
    <source>
        <dbReference type="Proteomes" id="UP000030673"/>
    </source>
</evidence>
<evidence type="ECO:0000256" key="14">
    <source>
        <dbReference type="SAM" id="SignalP"/>
    </source>
</evidence>
<evidence type="ECO:0000256" key="1">
    <source>
        <dbReference type="ARBA" id="ARBA00001923"/>
    </source>
</evidence>
<evidence type="ECO:0000256" key="8">
    <source>
        <dbReference type="ARBA" id="ARBA00023180"/>
    </source>
</evidence>